<keyword evidence="1" id="KW-1133">Transmembrane helix</keyword>
<name>A0A1I7ZYV6_9BILA</name>
<reference evidence="3" key="1">
    <citation type="submission" date="2016-11" db="UniProtKB">
        <authorList>
            <consortium name="WormBaseParasite"/>
        </authorList>
    </citation>
    <scope>IDENTIFICATION</scope>
</reference>
<organism evidence="2 3">
    <name type="scientific">Steinernema glaseri</name>
    <dbReference type="NCBI Taxonomy" id="37863"/>
    <lineage>
        <taxon>Eukaryota</taxon>
        <taxon>Metazoa</taxon>
        <taxon>Ecdysozoa</taxon>
        <taxon>Nematoda</taxon>
        <taxon>Chromadorea</taxon>
        <taxon>Rhabditida</taxon>
        <taxon>Tylenchina</taxon>
        <taxon>Panagrolaimomorpha</taxon>
        <taxon>Strongyloidoidea</taxon>
        <taxon>Steinernematidae</taxon>
        <taxon>Steinernema</taxon>
    </lineage>
</organism>
<feature type="transmembrane region" description="Helical" evidence="1">
    <location>
        <begin position="12"/>
        <end position="29"/>
    </location>
</feature>
<proteinExistence type="predicted"/>
<dbReference type="AlphaFoldDB" id="A0A1I7ZYV6"/>
<sequence>MSLDQVFGNYKITMIIPFSLFFPLFLRYYRPEAHSEAPYGYVYGSRGLPFTKHNITLSFTISTNPLNMTTKRSFDAGFWVISRPIIKMPAFT</sequence>
<keyword evidence="2" id="KW-1185">Reference proteome</keyword>
<evidence type="ECO:0000256" key="1">
    <source>
        <dbReference type="SAM" id="Phobius"/>
    </source>
</evidence>
<dbReference type="Proteomes" id="UP000095287">
    <property type="component" value="Unplaced"/>
</dbReference>
<dbReference type="WBParaSite" id="L893_g31005.t1">
    <property type="protein sequence ID" value="L893_g31005.t1"/>
    <property type="gene ID" value="L893_g31005"/>
</dbReference>
<keyword evidence="1" id="KW-0812">Transmembrane</keyword>
<accession>A0A1I7ZYV6</accession>
<evidence type="ECO:0000313" key="2">
    <source>
        <dbReference type="Proteomes" id="UP000095287"/>
    </source>
</evidence>
<protein>
    <submittedName>
        <fullName evidence="3">Neur_chan_LBD domain-containing protein</fullName>
    </submittedName>
</protein>
<keyword evidence="1" id="KW-0472">Membrane</keyword>
<evidence type="ECO:0000313" key="3">
    <source>
        <dbReference type="WBParaSite" id="L893_g31005.t1"/>
    </source>
</evidence>